<evidence type="ECO:0000313" key="4">
    <source>
        <dbReference type="Proteomes" id="UP000652761"/>
    </source>
</evidence>
<organism evidence="3 4">
    <name type="scientific">Colocasia esculenta</name>
    <name type="common">Wild taro</name>
    <name type="synonym">Arum esculentum</name>
    <dbReference type="NCBI Taxonomy" id="4460"/>
    <lineage>
        <taxon>Eukaryota</taxon>
        <taxon>Viridiplantae</taxon>
        <taxon>Streptophyta</taxon>
        <taxon>Embryophyta</taxon>
        <taxon>Tracheophyta</taxon>
        <taxon>Spermatophyta</taxon>
        <taxon>Magnoliopsida</taxon>
        <taxon>Liliopsida</taxon>
        <taxon>Araceae</taxon>
        <taxon>Aroideae</taxon>
        <taxon>Colocasieae</taxon>
        <taxon>Colocasia</taxon>
    </lineage>
</organism>
<evidence type="ECO:0000256" key="2">
    <source>
        <dbReference type="SAM" id="SignalP"/>
    </source>
</evidence>
<feature type="chain" id="PRO_5032641954" evidence="2">
    <location>
        <begin position="20"/>
        <end position="106"/>
    </location>
</feature>
<evidence type="ECO:0000313" key="3">
    <source>
        <dbReference type="EMBL" id="MQL69527.1"/>
    </source>
</evidence>
<keyword evidence="2" id="KW-0732">Signal</keyword>
<dbReference type="EMBL" id="NMUH01000039">
    <property type="protein sequence ID" value="MQL69527.1"/>
    <property type="molecule type" value="Genomic_DNA"/>
</dbReference>
<gene>
    <name evidence="3" type="ORF">Taro_001808</name>
</gene>
<dbReference type="Proteomes" id="UP000652761">
    <property type="component" value="Unassembled WGS sequence"/>
</dbReference>
<protein>
    <submittedName>
        <fullName evidence="3">Uncharacterized protein</fullName>
    </submittedName>
</protein>
<accession>A0A843THD0</accession>
<dbReference type="AlphaFoldDB" id="A0A843THD0"/>
<sequence>ASGLRFLLLLLLDFFQIYFFFNTPLLSPELGLDSHSKCVDTQADCVDTTGYCFKTGFWEGQCVSTHRQTVSTPLAIASEQASGRDSLAGDPTSLEETVESDSERGE</sequence>
<feature type="signal peptide" evidence="2">
    <location>
        <begin position="1"/>
        <end position="19"/>
    </location>
</feature>
<proteinExistence type="predicted"/>
<feature type="region of interest" description="Disordered" evidence="1">
    <location>
        <begin position="80"/>
        <end position="106"/>
    </location>
</feature>
<name>A0A843THD0_COLES</name>
<feature type="non-terminal residue" evidence="3">
    <location>
        <position position="1"/>
    </location>
</feature>
<keyword evidence="4" id="KW-1185">Reference proteome</keyword>
<reference evidence="3" key="1">
    <citation type="submission" date="2017-07" db="EMBL/GenBank/DDBJ databases">
        <title>Taro Niue Genome Assembly and Annotation.</title>
        <authorList>
            <person name="Atibalentja N."/>
            <person name="Keating K."/>
            <person name="Fields C.J."/>
        </authorList>
    </citation>
    <scope>NUCLEOTIDE SEQUENCE</scope>
    <source>
        <strain evidence="3">Niue_2</strain>
        <tissue evidence="3">Leaf</tissue>
    </source>
</reference>
<comment type="caution">
    <text evidence="3">The sequence shown here is derived from an EMBL/GenBank/DDBJ whole genome shotgun (WGS) entry which is preliminary data.</text>
</comment>
<evidence type="ECO:0000256" key="1">
    <source>
        <dbReference type="SAM" id="MobiDB-lite"/>
    </source>
</evidence>